<name>A0A9D7SDA3_9BACT</name>
<proteinExistence type="predicted"/>
<dbReference type="EMBL" id="JADKIO010000005">
    <property type="protein sequence ID" value="MBK9795472.1"/>
    <property type="molecule type" value="Genomic_DNA"/>
</dbReference>
<protein>
    <recommendedName>
        <fullName evidence="4">Lipoprotein</fullName>
    </recommendedName>
</protein>
<evidence type="ECO:0008006" key="4">
    <source>
        <dbReference type="Google" id="ProtNLM"/>
    </source>
</evidence>
<evidence type="ECO:0000256" key="1">
    <source>
        <dbReference type="SAM" id="SignalP"/>
    </source>
</evidence>
<organism evidence="2 3">
    <name type="scientific">Candidatus Geothrix skivensis</name>
    <dbReference type="NCBI Taxonomy" id="2954439"/>
    <lineage>
        <taxon>Bacteria</taxon>
        <taxon>Pseudomonadati</taxon>
        <taxon>Acidobacteriota</taxon>
        <taxon>Holophagae</taxon>
        <taxon>Holophagales</taxon>
        <taxon>Holophagaceae</taxon>
        <taxon>Geothrix</taxon>
    </lineage>
</organism>
<dbReference type="Proteomes" id="UP000886657">
    <property type="component" value="Unassembled WGS sequence"/>
</dbReference>
<dbReference type="InterPro" id="IPR005619">
    <property type="entry name" value="Uncharacterised_YajG"/>
</dbReference>
<evidence type="ECO:0000313" key="2">
    <source>
        <dbReference type="EMBL" id="MBK9795472.1"/>
    </source>
</evidence>
<accession>A0A9D7SDA3</accession>
<keyword evidence="1" id="KW-0732">Signal</keyword>
<feature type="chain" id="PRO_5039065202" description="Lipoprotein" evidence="1">
    <location>
        <begin position="23"/>
        <end position="200"/>
    </location>
</feature>
<sequence>MKPLQLTAVLVASLLSTGCALTTDRISLEYRPMAGTQVVQGAEGITVQVAVKDLRADRTRVSCKKNGFGMEMAPILAEEDPAITIRRALEAELKARGFQIGTEAIVSIQSDITRFWNDHKTGFFAGDSVADLNMSVAVKNRAGDITLFTKQIGAQGIESNIQIQGGNNAKLALDKALANGVRLLFEDPAFLEALLKARSS</sequence>
<comment type="caution">
    <text evidence="2">The sequence shown here is derived from an EMBL/GenBank/DDBJ whole genome shotgun (WGS) entry which is preliminary data.</text>
</comment>
<feature type="signal peptide" evidence="1">
    <location>
        <begin position="1"/>
        <end position="22"/>
    </location>
</feature>
<dbReference type="Pfam" id="PF03923">
    <property type="entry name" value="Lipoprotein_16"/>
    <property type="match status" value="1"/>
</dbReference>
<evidence type="ECO:0000313" key="3">
    <source>
        <dbReference type="Proteomes" id="UP000886657"/>
    </source>
</evidence>
<dbReference type="PROSITE" id="PS51257">
    <property type="entry name" value="PROKAR_LIPOPROTEIN"/>
    <property type="match status" value="1"/>
</dbReference>
<reference evidence="2" key="1">
    <citation type="submission" date="2020-10" db="EMBL/GenBank/DDBJ databases">
        <title>Connecting structure to function with the recovery of over 1000 high-quality activated sludge metagenome-assembled genomes encoding full-length rRNA genes using long-read sequencing.</title>
        <authorList>
            <person name="Singleton C.M."/>
            <person name="Petriglieri F."/>
            <person name="Kristensen J.M."/>
            <person name="Kirkegaard R.H."/>
            <person name="Michaelsen T.Y."/>
            <person name="Andersen M.H."/>
            <person name="Karst S.M."/>
            <person name="Dueholm M.S."/>
            <person name="Nielsen P.H."/>
            <person name="Albertsen M."/>
        </authorList>
    </citation>
    <scope>NUCLEOTIDE SEQUENCE</scope>
    <source>
        <strain evidence="2">Skiv_18-Q3-R9-52_MAXAC.067</strain>
    </source>
</reference>
<dbReference type="AlphaFoldDB" id="A0A9D7SDA3"/>
<gene>
    <name evidence="2" type="ORF">IPP58_03060</name>
</gene>